<organism evidence="13">
    <name type="scientific">Oppiella nova</name>
    <dbReference type="NCBI Taxonomy" id="334625"/>
    <lineage>
        <taxon>Eukaryota</taxon>
        <taxon>Metazoa</taxon>
        <taxon>Ecdysozoa</taxon>
        <taxon>Arthropoda</taxon>
        <taxon>Chelicerata</taxon>
        <taxon>Arachnida</taxon>
        <taxon>Acari</taxon>
        <taxon>Acariformes</taxon>
        <taxon>Sarcoptiformes</taxon>
        <taxon>Oribatida</taxon>
        <taxon>Brachypylina</taxon>
        <taxon>Oppioidea</taxon>
        <taxon>Oppiidae</taxon>
        <taxon>Oppiella</taxon>
    </lineage>
</organism>
<evidence type="ECO:0000256" key="5">
    <source>
        <dbReference type="ARBA" id="ARBA00022912"/>
    </source>
</evidence>
<reference evidence="13" key="1">
    <citation type="submission" date="2020-11" db="EMBL/GenBank/DDBJ databases">
        <authorList>
            <person name="Tran Van P."/>
        </authorList>
    </citation>
    <scope>NUCLEOTIDE SEQUENCE</scope>
</reference>
<dbReference type="PROSITE" id="PS51182">
    <property type="entry name" value="C2_TENSIN"/>
    <property type="match status" value="1"/>
</dbReference>
<feature type="region of interest" description="Disordered" evidence="9">
    <location>
        <begin position="852"/>
        <end position="937"/>
    </location>
</feature>
<evidence type="ECO:0000256" key="3">
    <source>
        <dbReference type="ARBA" id="ARBA00022553"/>
    </source>
</evidence>
<feature type="region of interest" description="Disordered" evidence="9">
    <location>
        <begin position="535"/>
        <end position="625"/>
    </location>
</feature>
<dbReference type="PROSITE" id="PS51181">
    <property type="entry name" value="PPASE_TENSIN"/>
    <property type="match status" value="1"/>
</dbReference>
<feature type="compositionally biased region" description="Polar residues" evidence="9">
    <location>
        <begin position="741"/>
        <end position="773"/>
    </location>
</feature>
<evidence type="ECO:0000313" key="13">
    <source>
        <dbReference type="EMBL" id="CAD7651487.1"/>
    </source>
</evidence>
<gene>
    <name evidence="13" type="ORF">ONB1V03_LOCUS8322</name>
</gene>
<sequence>NNEPLSQSSFASSAYHQIDPNSTKHSLHDKRSIRTIHLLDKSSTYPPFVMDMTYVTERIIALTFPESGTSGTYRANLKDVVQMLRTKHKSKYMVFNLSERRHDLVKLNPNICEFGWHQNLAPPLERLCAICKAIDSWLTCDPQHVAVIHSKGDNGRTGVVIAAFMHYTDICATADQALDRFAMKRFYDDKLDQFMQPSQKRYIQYFSGLLSGGIKMNNSPLFLHHIIIHGIPNFDQRGGCRPFLKIYQGMQTIHRTGIYSSDNRTKRIFILLNPSLQMRGDILIKCYHRRQTPGRDSIFRIQFHTCTLEHDRLVFNKDELDDAINDFRFPNDGFVEFLFKTSGDFRPQNGSVTDSITPIMDEALHDSIVKWDSYENFDLAPEDKPDPLLDAFAAELNNPSHTYGPIDGSLYATVAKPGPKKSPVTFSLPNNGHTDNASDDGPHTVSIDSGISSTVSGHPHHHNPTHTGNTNGGSGGSSGYPSPINVEVEVHHQNGEDRHHNKPSTQEQHELDELLSGMLEQIQSLPDHPSATIARKASTISQDSSPSAHQYSSISRTPTTSFSQNPSDYSSPKTLYNGNPSGGQTTSPDVIQTRFLTKPISQSSSDEKKPYRTPPGGQPFSYGVTASSPALQRRRVFSESTAYVTENLVPKAVADHEIRDTDDVFSDYASSSYQETYSEDGTPLTWLQRQQMKLKTKHEGKGMQERHWKEQRVIQELKSVAKRIPSEDSSRESSPPYSQPLHINTNGKSSTYRGSTPSSPFIPARTSSKNVWQTPGRPVQRQKSDNSYDRERPFVAVQRAHQTAQQEVSSPQQMAASPSLYGSVYPYSQHHVYMPNARDGLLMQTHGMDEVDSVRPKHSTPSYKSATVEAPTSWSPSFVSSSSPNSDRPSTPGFPIIPGTPYVNQASRSPPLFRKGNQSPLPMNGQKDPESPAGSIYYGQSQRSSLLSLNDSEVITQHPIFIRDTSSYWYKPNISREDAISMLRDKSSGTFIVRDSHSFPGAFGLALKVATPPPNVQTKTGDISSELVRHFLIEPTPKGVRLKGCPNEPTFGSLSALVYQHSVTPMALPCKLIIPDSDPSGEPTVDSIISSLGTESPANILSEGAACNVLYLVTVDMESLTGPQALRKAIRELMAMKPQPMPTIVHFKVSNKGVTLTDNNHRLFFRRHYPLISISFCGIDPDCRQWKHEFEGIPLPSGDCICFGFVARKTGSKTDNQCHVFAEYDVDQPASAIVNFVNKVMATNPTQHRPNLL</sequence>
<keyword evidence="5" id="KW-0904">Protein phosphatase</keyword>
<keyword evidence="6" id="KW-0965">Cell junction</keyword>
<dbReference type="CDD" id="cd01213">
    <property type="entry name" value="PTB_tensin"/>
    <property type="match status" value="1"/>
</dbReference>
<dbReference type="InterPro" id="IPR000980">
    <property type="entry name" value="SH2"/>
</dbReference>
<comment type="similarity">
    <text evidence="2">Belongs to the PTEN phosphatase protein family.</text>
</comment>
<dbReference type="Proteomes" id="UP000728032">
    <property type="component" value="Unassembled WGS sequence"/>
</dbReference>
<evidence type="ECO:0000256" key="7">
    <source>
        <dbReference type="ARBA" id="ARBA00022999"/>
    </source>
</evidence>
<evidence type="ECO:0000256" key="6">
    <source>
        <dbReference type="ARBA" id="ARBA00022949"/>
    </source>
</evidence>
<dbReference type="Gene3D" id="2.30.29.30">
    <property type="entry name" value="Pleckstrin-homology domain (PH domain)/Phosphotyrosine-binding domain (PTB)"/>
    <property type="match status" value="1"/>
</dbReference>
<dbReference type="PROSITE" id="PS50001">
    <property type="entry name" value="SH2"/>
    <property type="match status" value="1"/>
</dbReference>
<feature type="compositionally biased region" description="Polar residues" evidence="9">
    <location>
        <begin position="446"/>
        <end position="455"/>
    </location>
</feature>
<dbReference type="InterPro" id="IPR035892">
    <property type="entry name" value="C2_domain_sf"/>
</dbReference>
<evidence type="ECO:0000256" key="8">
    <source>
        <dbReference type="PROSITE-ProRule" id="PRU00191"/>
    </source>
</evidence>
<keyword evidence="4" id="KW-0378">Hydrolase</keyword>
<dbReference type="InterPro" id="IPR051484">
    <property type="entry name" value="Tensin_PTEN_phosphatase"/>
</dbReference>
<dbReference type="FunFam" id="3.30.505.10:FF:000002">
    <property type="entry name" value="Tensin 1"/>
    <property type="match status" value="1"/>
</dbReference>
<dbReference type="CDD" id="cd14508">
    <property type="entry name" value="PTP_tensin"/>
    <property type="match status" value="1"/>
</dbReference>
<keyword evidence="14" id="KW-1185">Reference proteome</keyword>
<dbReference type="InterPro" id="IPR029021">
    <property type="entry name" value="Prot-tyrosine_phosphatase-like"/>
</dbReference>
<feature type="domain" description="SH2" evidence="10">
    <location>
        <begin position="969"/>
        <end position="1076"/>
    </location>
</feature>
<feature type="compositionally biased region" description="Polar residues" evidence="9">
    <location>
        <begin position="538"/>
        <end position="590"/>
    </location>
</feature>
<dbReference type="InterPro" id="IPR036860">
    <property type="entry name" value="SH2_dom_sf"/>
</dbReference>
<dbReference type="Pfam" id="PF08416">
    <property type="entry name" value="PTB"/>
    <property type="match status" value="1"/>
</dbReference>
<dbReference type="CDD" id="cd09927">
    <property type="entry name" value="SH2_Tensin_like"/>
    <property type="match status" value="1"/>
</dbReference>
<dbReference type="SMART" id="SM00252">
    <property type="entry name" value="SH2"/>
    <property type="match status" value="1"/>
</dbReference>
<keyword evidence="3" id="KW-0597">Phosphoprotein</keyword>
<dbReference type="SUPFAM" id="SSF50729">
    <property type="entry name" value="PH domain-like"/>
    <property type="match status" value="1"/>
</dbReference>
<evidence type="ECO:0000259" key="11">
    <source>
        <dbReference type="PROSITE" id="PS51181"/>
    </source>
</evidence>
<dbReference type="EMBL" id="CAJPVJ010004702">
    <property type="protein sequence ID" value="CAG2168838.1"/>
    <property type="molecule type" value="Genomic_DNA"/>
</dbReference>
<dbReference type="AlphaFoldDB" id="A0A7R9M0S5"/>
<evidence type="ECO:0000259" key="10">
    <source>
        <dbReference type="PROSITE" id="PS50001"/>
    </source>
</evidence>
<feature type="compositionally biased region" description="Polar residues" evidence="9">
    <location>
        <begin position="1"/>
        <end position="24"/>
    </location>
</feature>
<feature type="region of interest" description="Disordered" evidence="9">
    <location>
        <begin position="721"/>
        <end position="789"/>
    </location>
</feature>
<evidence type="ECO:0000256" key="9">
    <source>
        <dbReference type="SAM" id="MobiDB-lite"/>
    </source>
</evidence>
<dbReference type="SUPFAM" id="SSF49562">
    <property type="entry name" value="C2 domain (Calcium/lipid-binding domain, CaLB)"/>
    <property type="match status" value="1"/>
</dbReference>
<evidence type="ECO:0000313" key="14">
    <source>
        <dbReference type="Proteomes" id="UP000728032"/>
    </source>
</evidence>
<dbReference type="GO" id="GO:0005925">
    <property type="term" value="C:focal adhesion"/>
    <property type="evidence" value="ECO:0007669"/>
    <property type="project" value="TreeGrafter"/>
</dbReference>
<dbReference type="SMART" id="SM01326">
    <property type="entry name" value="PTEN_C2"/>
    <property type="match status" value="1"/>
</dbReference>
<comment type="subcellular location">
    <subcellularLocation>
        <location evidence="1">Cell junction</location>
    </subcellularLocation>
</comment>
<dbReference type="Gene3D" id="3.90.190.10">
    <property type="entry name" value="Protein tyrosine phosphatase superfamily"/>
    <property type="match status" value="1"/>
</dbReference>
<feature type="region of interest" description="Disordered" evidence="9">
    <location>
        <begin position="1"/>
        <end position="28"/>
    </location>
</feature>
<dbReference type="SMART" id="SM00462">
    <property type="entry name" value="PTB"/>
    <property type="match status" value="1"/>
</dbReference>
<name>A0A7R9M0S5_9ACAR</name>
<evidence type="ECO:0000256" key="2">
    <source>
        <dbReference type="ARBA" id="ARBA00007881"/>
    </source>
</evidence>
<feature type="domain" description="C2 tensin-type" evidence="12">
    <location>
        <begin position="218"/>
        <end position="342"/>
    </location>
</feature>
<feature type="domain" description="Phosphatase tensin-type" evidence="11">
    <location>
        <begin position="41"/>
        <end position="213"/>
    </location>
</feature>
<feature type="compositionally biased region" description="Polar residues" evidence="9">
    <location>
        <begin position="424"/>
        <end position="435"/>
    </location>
</feature>
<dbReference type="OrthoDB" id="6273691at2759"/>
<dbReference type="Gene3D" id="2.60.40.1110">
    <property type="match status" value="1"/>
</dbReference>
<dbReference type="InterPro" id="IPR029023">
    <property type="entry name" value="Tensin_phosphatase"/>
</dbReference>
<evidence type="ECO:0008006" key="15">
    <source>
        <dbReference type="Google" id="ProtNLM"/>
    </source>
</evidence>
<dbReference type="SUPFAM" id="SSF55550">
    <property type="entry name" value="SH2 domain"/>
    <property type="match status" value="1"/>
</dbReference>
<dbReference type="Pfam" id="PF10409">
    <property type="entry name" value="PTEN_C2"/>
    <property type="match status" value="1"/>
</dbReference>
<dbReference type="InterPro" id="IPR013625">
    <property type="entry name" value="PTB"/>
</dbReference>
<dbReference type="PANTHER" id="PTHR45734">
    <property type="entry name" value="TENSIN"/>
    <property type="match status" value="1"/>
</dbReference>
<evidence type="ECO:0000256" key="4">
    <source>
        <dbReference type="ARBA" id="ARBA00022801"/>
    </source>
</evidence>
<evidence type="ECO:0000256" key="1">
    <source>
        <dbReference type="ARBA" id="ARBA00004282"/>
    </source>
</evidence>
<feature type="region of interest" description="Disordered" evidence="9">
    <location>
        <begin position="422"/>
        <end position="484"/>
    </location>
</feature>
<feature type="compositionally biased region" description="Low complexity" evidence="9">
    <location>
        <begin position="871"/>
        <end position="891"/>
    </location>
</feature>
<dbReference type="EMBL" id="OC919527">
    <property type="protein sequence ID" value="CAD7651487.1"/>
    <property type="molecule type" value="Genomic_DNA"/>
</dbReference>
<dbReference type="InterPro" id="IPR035012">
    <property type="entry name" value="Tensin-like_SH2"/>
</dbReference>
<feature type="non-terminal residue" evidence="13">
    <location>
        <position position="1"/>
    </location>
</feature>
<dbReference type="InterPro" id="IPR014020">
    <property type="entry name" value="Tensin_C2-dom"/>
</dbReference>
<dbReference type="PANTHER" id="PTHR45734:SF10">
    <property type="entry name" value="BLISTERY, ISOFORM A"/>
    <property type="match status" value="1"/>
</dbReference>
<accession>A0A7R9M0S5</accession>
<dbReference type="InterPro" id="IPR033929">
    <property type="entry name" value="Tensin_PTB"/>
</dbReference>
<protein>
    <recommendedName>
        <fullName evidence="15">Tensin</fullName>
    </recommendedName>
</protein>
<proteinExistence type="inferred from homology"/>
<keyword evidence="7 8" id="KW-0727">SH2 domain</keyword>
<dbReference type="GO" id="GO:0004721">
    <property type="term" value="F:phosphoprotein phosphatase activity"/>
    <property type="evidence" value="ECO:0007669"/>
    <property type="project" value="UniProtKB-KW"/>
</dbReference>
<dbReference type="SUPFAM" id="SSF52799">
    <property type="entry name" value="(Phosphotyrosine protein) phosphatases II"/>
    <property type="match status" value="1"/>
</dbReference>
<dbReference type="InterPro" id="IPR006020">
    <property type="entry name" value="PTB/PI_dom"/>
</dbReference>
<dbReference type="Gene3D" id="3.30.505.10">
    <property type="entry name" value="SH2 domain"/>
    <property type="match status" value="1"/>
</dbReference>
<dbReference type="Pfam" id="PF00017">
    <property type="entry name" value="SH2"/>
    <property type="match status" value="1"/>
</dbReference>
<dbReference type="InterPro" id="IPR011993">
    <property type="entry name" value="PH-like_dom_sf"/>
</dbReference>
<evidence type="ECO:0000259" key="12">
    <source>
        <dbReference type="PROSITE" id="PS51182"/>
    </source>
</evidence>